<dbReference type="PANTHER" id="PTHR46250">
    <property type="entry name" value="MYB/SANT-LIKE DNA-BINDING DOMAIN PROTEIN-RELATED"/>
    <property type="match status" value="1"/>
</dbReference>
<sequence length="176" mass="19759">MRSPADSGFGWNDDVKCIIAKRDVFDHWVRTHPIAEGLLNKPFLHYDALSYVFEKDRATKARVKTFADISLNVSASYDSVPTEDGLDMEFPAMCNPRINMSPKDIMGEWPEKAMSREDAMAAQVIELIEAILNLTMAEKSNCVVLVNQKVSLMRSFIKMSDSMKAAYCRILLGGDS</sequence>
<comment type="caution">
    <text evidence="1">The sequence shown here is derived from an EMBL/GenBank/DDBJ whole genome shotgun (WGS) entry which is preliminary data.</text>
</comment>
<dbReference type="PANTHER" id="PTHR46250:SF18">
    <property type="entry name" value="MYB_SANT-LIKE DOMAIN-CONTAINING PROTEIN"/>
    <property type="match status" value="1"/>
</dbReference>
<dbReference type="AlphaFoldDB" id="A0A5A7T479"/>
<dbReference type="Proteomes" id="UP000321393">
    <property type="component" value="Unassembled WGS sequence"/>
</dbReference>
<reference evidence="1 2" key="1">
    <citation type="submission" date="2019-08" db="EMBL/GenBank/DDBJ databases">
        <title>Draft genome sequences of two oriental melons (Cucumis melo L. var makuwa).</title>
        <authorList>
            <person name="Kwon S.-Y."/>
        </authorList>
    </citation>
    <scope>NUCLEOTIDE SEQUENCE [LARGE SCALE GENOMIC DNA]</scope>
    <source>
        <strain evidence="2">cv. SW 3</strain>
        <tissue evidence="1">Leaf</tissue>
    </source>
</reference>
<evidence type="ECO:0000313" key="1">
    <source>
        <dbReference type="EMBL" id="KAA0038274.1"/>
    </source>
</evidence>
<organism evidence="1 2">
    <name type="scientific">Cucumis melo var. makuwa</name>
    <name type="common">Oriental melon</name>
    <dbReference type="NCBI Taxonomy" id="1194695"/>
    <lineage>
        <taxon>Eukaryota</taxon>
        <taxon>Viridiplantae</taxon>
        <taxon>Streptophyta</taxon>
        <taxon>Embryophyta</taxon>
        <taxon>Tracheophyta</taxon>
        <taxon>Spermatophyta</taxon>
        <taxon>Magnoliopsida</taxon>
        <taxon>eudicotyledons</taxon>
        <taxon>Gunneridae</taxon>
        <taxon>Pentapetalae</taxon>
        <taxon>rosids</taxon>
        <taxon>fabids</taxon>
        <taxon>Cucurbitales</taxon>
        <taxon>Cucurbitaceae</taxon>
        <taxon>Benincaseae</taxon>
        <taxon>Cucumis</taxon>
    </lineage>
</organism>
<evidence type="ECO:0000313" key="2">
    <source>
        <dbReference type="Proteomes" id="UP000321393"/>
    </source>
</evidence>
<dbReference type="OrthoDB" id="76215at2759"/>
<protein>
    <submittedName>
        <fullName evidence="1">Retrotransposon protein</fullName>
    </submittedName>
</protein>
<gene>
    <name evidence="1" type="ORF">E6C27_scaffold270G001300</name>
</gene>
<name>A0A5A7T479_CUCMM</name>
<proteinExistence type="predicted"/>
<dbReference type="EMBL" id="SSTE01018746">
    <property type="protein sequence ID" value="KAA0038274.1"/>
    <property type="molecule type" value="Genomic_DNA"/>
</dbReference>
<accession>A0A5A7T479</accession>